<dbReference type="InterPro" id="IPR009003">
    <property type="entry name" value="Peptidase_S1_PA"/>
</dbReference>
<comment type="caution">
    <text evidence="3">The sequence shown here is derived from an EMBL/GenBank/DDBJ whole genome shotgun (WGS) entry which is preliminary data.</text>
</comment>
<dbReference type="SMART" id="SM00020">
    <property type="entry name" value="Tryp_SPc"/>
    <property type="match status" value="1"/>
</dbReference>
<keyword evidence="4" id="KW-1185">Reference proteome</keyword>
<dbReference type="RefSeq" id="WP_057620600.1">
    <property type="nucleotide sequence ID" value="NZ_CAWMQT010000154.1"/>
</dbReference>
<dbReference type="InterPro" id="IPR020008">
    <property type="entry name" value="GlyGly_CTERM"/>
</dbReference>
<organism evidence="3 4">
    <name type="scientific">Vibrio crassostreae</name>
    <dbReference type="NCBI Taxonomy" id="246167"/>
    <lineage>
        <taxon>Bacteria</taxon>
        <taxon>Pseudomonadati</taxon>
        <taxon>Pseudomonadota</taxon>
        <taxon>Gammaproteobacteria</taxon>
        <taxon>Vibrionales</taxon>
        <taxon>Vibrionaceae</taxon>
        <taxon>Vibrio</taxon>
    </lineage>
</organism>
<dbReference type="PROSITE" id="PS00134">
    <property type="entry name" value="TRYPSIN_HIS"/>
    <property type="match status" value="1"/>
</dbReference>
<keyword evidence="3" id="KW-0645">Protease</keyword>
<feature type="domain" description="Peptidase S1" evidence="2">
    <location>
        <begin position="19"/>
        <end position="216"/>
    </location>
</feature>
<accession>A0ABP1X2Z5</accession>
<evidence type="ECO:0000313" key="4">
    <source>
        <dbReference type="Proteomes" id="UP000049077"/>
    </source>
</evidence>
<feature type="chain" id="PRO_5045673711" evidence="1">
    <location>
        <begin position="20"/>
        <end position="361"/>
    </location>
</feature>
<dbReference type="EMBL" id="CCJX01000154">
    <property type="protein sequence ID" value="CDT52035.1"/>
    <property type="molecule type" value="Genomic_DNA"/>
</dbReference>
<dbReference type="InterPro" id="IPR001254">
    <property type="entry name" value="Trypsin_dom"/>
</dbReference>
<sequence length="361" mass="38465">MKKAWISFALLGLSSPALAIVYGTSLDWSQINNAVQLDSQFIDSEANCTGTLIAGRFVLTAGHCLSDSASSSVDTIRMSSNETFSFTSHKLGDNWGGDVALLEVDEILPYTHFQTVIETNPLNNAGEAMTIAGFGSTARDLNQADFMVSNRTIEFGTQTLEAIFLGTSHTIQGDSGSAWINNNEIIAVHKGSENSPTYGRQTMGTNIDAPNVRQFLIDTVNGWHYPSIVKTSGGQATITLQSLHSAPLSRSEISSSIMLTNGTLNVAGSTCIDTSLVSLNAFEKCTLLVNLDDTQTADLYLGQNQGIDEVIKLNGTMPTIKGDNDEILPPTTPSSGSSGGSLGFLSLLGLAVFGRLRKRQV</sequence>
<evidence type="ECO:0000259" key="2">
    <source>
        <dbReference type="SMART" id="SM00020"/>
    </source>
</evidence>
<dbReference type="SUPFAM" id="SSF50494">
    <property type="entry name" value="Trypsin-like serine proteases"/>
    <property type="match status" value="1"/>
</dbReference>
<dbReference type="PRINTS" id="PR00722">
    <property type="entry name" value="CHYMOTRYPSIN"/>
</dbReference>
<dbReference type="InterPro" id="IPR018114">
    <property type="entry name" value="TRYPSIN_HIS"/>
</dbReference>
<feature type="signal peptide" evidence="1">
    <location>
        <begin position="1"/>
        <end position="19"/>
    </location>
</feature>
<name>A0ABP1X2Z5_9VIBR</name>
<dbReference type="Pfam" id="PF00089">
    <property type="entry name" value="Trypsin"/>
    <property type="match status" value="1"/>
</dbReference>
<keyword evidence="1" id="KW-0732">Signal</keyword>
<evidence type="ECO:0000313" key="3">
    <source>
        <dbReference type="EMBL" id="CDT52035.1"/>
    </source>
</evidence>
<dbReference type="Gene3D" id="2.40.10.10">
    <property type="entry name" value="Trypsin-like serine proteases"/>
    <property type="match status" value="1"/>
</dbReference>
<gene>
    <name evidence="3" type="ORF">VCR4J5_670070</name>
</gene>
<reference evidence="3 4" key="1">
    <citation type="submission" date="2014-06" db="EMBL/GenBank/DDBJ databases">
        <authorList>
            <person name="Le Roux F."/>
        </authorList>
    </citation>
    <scope>NUCLEOTIDE SEQUENCE [LARGE SCALE GENOMIC DNA]</scope>
    <source>
        <strain evidence="3 4">J5-4</strain>
    </source>
</reference>
<dbReference type="Proteomes" id="UP000049077">
    <property type="component" value="Unassembled WGS sequence"/>
</dbReference>
<dbReference type="InterPro" id="IPR043504">
    <property type="entry name" value="Peptidase_S1_PA_chymotrypsin"/>
</dbReference>
<evidence type="ECO:0000256" key="1">
    <source>
        <dbReference type="SAM" id="SignalP"/>
    </source>
</evidence>
<proteinExistence type="predicted"/>
<keyword evidence="3" id="KW-0378">Hydrolase</keyword>
<dbReference type="GO" id="GO:0006508">
    <property type="term" value="P:proteolysis"/>
    <property type="evidence" value="ECO:0007669"/>
    <property type="project" value="UniProtKB-KW"/>
</dbReference>
<dbReference type="NCBIfam" id="TIGR03501">
    <property type="entry name" value="GlyGly_CTERM"/>
    <property type="match status" value="1"/>
</dbReference>
<protein>
    <submittedName>
        <fullName evidence="3">Trypsin protease</fullName>
    </submittedName>
</protein>
<dbReference type="GO" id="GO:0008233">
    <property type="term" value="F:peptidase activity"/>
    <property type="evidence" value="ECO:0007669"/>
    <property type="project" value="UniProtKB-KW"/>
</dbReference>
<dbReference type="InterPro" id="IPR001314">
    <property type="entry name" value="Peptidase_S1A"/>
</dbReference>